<protein>
    <recommendedName>
        <fullName evidence="1">NAA35-like TPR repeats domain-containing protein</fullName>
    </recommendedName>
</protein>
<dbReference type="InterPro" id="IPR007244">
    <property type="entry name" value="Naa35_N"/>
</dbReference>
<proteinExistence type="predicted"/>
<dbReference type="PANTHER" id="PTHR21373:SF0">
    <property type="entry name" value="N-ALPHA-ACETYLTRANSFERASE 35, NATC AUXILIARY SUBUNIT"/>
    <property type="match status" value="1"/>
</dbReference>
<dbReference type="STRING" id="1754190.A0A1Y2CVZ9"/>
<dbReference type="OrthoDB" id="269405at2759"/>
<feature type="domain" description="NAA35-like TPR repeats" evidence="1">
    <location>
        <begin position="179"/>
        <end position="600"/>
    </location>
</feature>
<name>A0A1Y2CVZ9_9FUNG</name>
<dbReference type="PANTHER" id="PTHR21373">
    <property type="entry name" value="GLUCOSE REPRESSIBLE PROTEIN MAK10"/>
    <property type="match status" value="1"/>
</dbReference>
<evidence type="ECO:0000259" key="1">
    <source>
        <dbReference type="Pfam" id="PF25789"/>
    </source>
</evidence>
<organism evidence="2 3">
    <name type="scientific">Neocallimastix californiae</name>
    <dbReference type="NCBI Taxonomy" id="1754190"/>
    <lineage>
        <taxon>Eukaryota</taxon>
        <taxon>Fungi</taxon>
        <taxon>Fungi incertae sedis</taxon>
        <taxon>Chytridiomycota</taxon>
        <taxon>Chytridiomycota incertae sedis</taxon>
        <taxon>Neocallimastigomycetes</taxon>
        <taxon>Neocallimastigales</taxon>
        <taxon>Neocallimastigaceae</taxon>
        <taxon>Neocallimastix</taxon>
    </lineage>
</organism>
<dbReference type="GO" id="GO:0031417">
    <property type="term" value="C:NatC complex"/>
    <property type="evidence" value="ECO:0007669"/>
    <property type="project" value="InterPro"/>
</dbReference>
<dbReference type="Pfam" id="PF25789">
    <property type="entry name" value="TPR_NAA35"/>
    <property type="match status" value="1"/>
</dbReference>
<comment type="caution">
    <text evidence="2">The sequence shown here is derived from an EMBL/GenBank/DDBJ whole genome shotgun (WGS) entry which is preliminary data.</text>
</comment>
<dbReference type="InterPro" id="IPR057982">
    <property type="entry name" value="TPR_NAA35"/>
</dbReference>
<reference evidence="2 3" key="1">
    <citation type="submission" date="2016-08" db="EMBL/GenBank/DDBJ databases">
        <title>A Parts List for Fungal Cellulosomes Revealed by Comparative Genomics.</title>
        <authorList>
            <consortium name="DOE Joint Genome Institute"/>
            <person name="Haitjema C.H."/>
            <person name="Gilmore S.P."/>
            <person name="Henske J.K."/>
            <person name="Solomon K.V."/>
            <person name="De Groot R."/>
            <person name="Kuo A."/>
            <person name="Mondo S.J."/>
            <person name="Salamov A.A."/>
            <person name="Labutti K."/>
            <person name="Zhao Z."/>
            <person name="Chiniquy J."/>
            <person name="Barry K."/>
            <person name="Brewer H.M."/>
            <person name="Purvine S.O."/>
            <person name="Wright A.T."/>
            <person name="Boxma B."/>
            <person name="Van Alen T."/>
            <person name="Hackstein J.H."/>
            <person name="Baker S.E."/>
            <person name="Grigoriev I.V."/>
            <person name="O'Malley M.A."/>
        </authorList>
    </citation>
    <scope>NUCLEOTIDE SEQUENCE [LARGE SCALE GENOMIC DNA]</scope>
    <source>
        <strain evidence="2 3">G1</strain>
    </source>
</reference>
<gene>
    <name evidence="2" type="ORF">LY90DRAFT_292016</name>
</gene>
<dbReference type="EMBL" id="MCOG01000096">
    <property type="protein sequence ID" value="ORY51202.1"/>
    <property type="molecule type" value="Genomic_DNA"/>
</dbReference>
<sequence length="606" mass="72420">MLIHLYLIKLFNNNIKEEDFVRDSNGTIHNYFLGNIQDSEVINNLQQTEEELIIRLKNQKNKNSLTKVPLQDDFCKEIDVINALLSRIRFRRAFLNILINFIQSNKKNMNKIKKALTFALTQIPIMKNTESLIKADITDFFNENINRKLYYQMPRVTIKYTTEETYNYYTSFFKEAAYLCSLTNEISYRALINIARKISESNNSSTLLRSILHSIIFENNSIVTNPKESKILKRMSIVDLIKEWLISFCDPIMYMDSKDSDIKDMMNAFYDRCINSVVDCIRIYGYNRSRIRRLLVQFIIEWDKLQEESEMLDNKLHNYYLLASKKEINDNENQTQYYISSWVYHIKLLYLEEYLSLGIELDIIMKHELLYTYWYLHYLYDVHEDHLKKTELLQGISTEYRKQNMKSSHSTLEKKLSDLKLSPYNYLYKKKNISAYKLISNAFVFMLIAFRKAEICKNPACEFDKENIRFYHRFKIFTEINNPAFVPYEIYIKNIETIQSDENSIKNCFSYAIAEFDKAKEYLISIKQFQDNVTQTQCYHEFFIKNIDNLLTIIHKNIENINIMTKKIAIMKIKNNNQNINTRKLNIKLNFEFNKIFPIIEIIELD</sequence>
<keyword evidence="3" id="KW-1185">Reference proteome</keyword>
<evidence type="ECO:0000313" key="2">
    <source>
        <dbReference type="EMBL" id="ORY51202.1"/>
    </source>
</evidence>
<dbReference type="Proteomes" id="UP000193920">
    <property type="component" value="Unassembled WGS sequence"/>
</dbReference>
<evidence type="ECO:0000313" key="3">
    <source>
        <dbReference type="Proteomes" id="UP000193920"/>
    </source>
</evidence>
<accession>A0A1Y2CVZ9</accession>
<dbReference type="AlphaFoldDB" id="A0A1Y2CVZ9"/>